<protein>
    <submittedName>
        <fullName evidence="1">Uncharacterized protein</fullName>
    </submittedName>
</protein>
<keyword evidence="1" id="KW-0614">Plasmid</keyword>
<organism evidence="1 2">
    <name type="scientific">Burkholderia vietnamiensis (strain G4 / LMG 22486)</name>
    <name type="common">Burkholderia cepacia (strain R1808)</name>
    <dbReference type="NCBI Taxonomy" id="269482"/>
    <lineage>
        <taxon>Bacteria</taxon>
        <taxon>Pseudomonadati</taxon>
        <taxon>Pseudomonadota</taxon>
        <taxon>Betaproteobacteria</taxon>
        <taxon>Burkholderiales</taxon>
        <taxon>Burkholderiaceae</taxon>
        <taxon>Burkholderia</taxon>
        <taxon>Burkholderia cepacia complex</taxon>
    </lineage>
</organism>
<sequence>MTIKVEVETLRMVMQLNRDAIDMKVPMLDEFKLHFMRNRRRILENFRLHGVGMSMAMDALSSDDGNDGLAELKAEVARYQGWVDDEIGKLDAMKEDLE</sequence>
<proteinExistence type="predicted"/>
<dbReference type="HOGENOM" id="CLU_2328456_0_0_4"/>
<reference evidence="1 2" key="1">
    <citation type="submission" date="2007-03" db="EMBL/GenBank/DDBJ databases">
        <title>Complete sequence of plasmid pBVIE05 of Burkholderia vietnamiensis G4.</title>
        <authorList>
            <consortium name="US DOE Joint Genome Institute"/>
            <person name="Copeland A."/>
            <person name="Lucas S."/>
            <person name="Lapidus A."/>
            <person name="Barry K."/>
            <person name="Detter J.C."/>
            <person name="Glavina del Rio T."/>
            <person name="Hammon N."/>
            <person name="Israni S."/>
            <person name="Dalin E."/>
            <person name="Tice H."/>
            <person name="Pitluck S."/>
            <person name="Chain P."/>
            <person name="Malfatti S."/>
            <person name="Shin M."/>
            <person name="Vergez L."/>
            <person name="Schmutz J."/>
            <person name="Larimer F."/>
            <person name="Land M."/>
            <person name="Hauser L."/>
            <person name="Kyrpides N."/>
            <person name="Tiedje J."/>
            <person name="Richardson P."/>
        </authorList>
    </citation>
    <scope>NUCLEOTIDE SEQUENCE [LARGE SCALE GENOMIC DNA]</scope>
    <source>
        <strain evidence="2">G4 / LMG 22486</strain>
        <plasmid evidence="1 2">pBVIE05</plasmid>
    </source>
</reference>
<evidence type="ECO:0000313" key="1">
    <source>
        <dbReference type="EMBL" id="ABO60562.1"/>
    </source>
</evidence>
<dbReference type="Proteomes" id="UP000002287">
    <property type="component" value="Plasmid pBVIE05"/>
</dbReference>
<dbReference type="AlphaFoldDB" id="A4JWA9"/>
<accession>A4JWA9</accession>
<dbReference type="KEGG" id="bvi:Bcep1808_7692"/>
<geneLocation type="plasmid" evidence="1 2">
    <name>pBVIE05</name>
</geneLocation>
<evidence type="ECO:0000313" key="2">
    <source>
        <dbReference type="Proteomes" id="UP000002287"/>
    </source>
</evidence>
<name>A4JWA9_BURVG</name>
<gene>
    <name evidence="1" type="ordered locus">Bcep1808_7692</name>
</gene>
<dbReference type="EMBL" id="CP000621">
    <property type="protein sequence ID" value="ABO60562.1"/>
    <property type="molecule type" value="Genomic_DNA"/>
</dbReference>